<feature type="compositionally biased region" description="Low complexity" evidence="1">
    <location>
        <begin position="125"/>
        <end position="139"/>
    </location>
</feature>
<evidence type="ECO:0000313" key="3">
    <source>
        <dbReference type="WBParaSite" id="Minc3s01177g21432"/>
    </source>
</evidence>
<sequence length="267" mass="30418">MLRHNIADTKVSSCRSVVCARGSSGETKIKSVFQMLSVDSTISSTRESVQHSSVDNNNLIQNSGSLSNNSQANEAVSVNESLSIRKRRACFSLKLKRLNYASFCEKTTTPESGDERAVNNEEIESLVSSSSSAYNNGNETSSAAENTDDSSGEEEQQIHLKRLRFDSVNSQNIFETINDVNEQQNEEGQQQSVEDEKKNLQKDNLIDEERSLNVNFYNFENFLKKVFFENNYWIWKKKWKLINKKGKVKRKLLSPIKKVIIEYFSIT</sequence>
<proteinExistence type="predicted"/>
<accession>A0A914M577</accession>
<protein>
    <submittedName>
        <fullName evidence="3">Uncharacterized protein</fullName>
    </submittedName>
</protein>
<organism evidence="2 3">
    <name type="scientific">Meloidogyne incognita</name>
    <name type="common">Southern root-knot nematode worm</name>
    <name type="synonym">Oxyuris incognita</name>
    <dbReference type="NCBI Taxonomy" id="6306"/>
    <lineage>
        <taxon>Eukaryota</taxon>
        <taxon>Metazoa</taxon>
        <taxon>Ecdysozoa</taxon>
        <taxon>Nematoda</taxon>
        <taxon>Chromadorea</taxon>
        <taxon>Rhabditida</taxon>
        <taxon>Tylenchina</taxon>
        <taxon>Tylenchomorpha</taxon>
        <taxon>Tylenchoidea</taxon>
        <taxon>Meloidogynidae</taxon>
        <taxon>Meloidogyninae</taxon>
        <taxon>Meloidogyne</taxon>
        <taxon>Meloidogyne incognita group</taxon>
    </lineage>
</organism>
<reference evidence="3" key="1">
    <citation type="submission" date="2022-11" db="UniProtKB">
        <authorList>
            <consortium name="WormBaseParasite"/>
        </authorList>
    </citation>
    <scope>IDENTIFICATION</scope>
</reference>
<keyword evidence="2" id="KW-1185">Reference proteome</keyword>
<dbReference type="WBParaSite" id="Minc3s01177g21432">
    <property type="protein sequence ID" value="Minc3s01177g21432"/>
    <property type="gene ID" value="Minc3s01177g21432"/>
</dbReference>
<name>A0A914M577_MELIC</name>
<feature type="region of interest" description="Disordered" evidence="1">
    <location>
        <begin position="124"/>
        <end position="156"/>
    </location>
</feature>
<feature type="compositionally biased region" description="Acidic residues" evidence="1">
    <location>
        <begin position="146"/>
        <end position="155"/>
    </location>
</feature>
<dbReference type="Proteomes" id="UP000887563">
    <property type="component" value="Unplaced"/>
</dbReference>
<evidence type="ECO:0000313" key="2">
    <source>
        <dbReference type="Proteomes" id="UP000887563"/>
    </source>
</evidence>
<dbReference type="AlphaFoldDB" id="A0A914M577"/>
<evidence type="ECO:0000256" key="1">
    <source>
        <dbReference type="SAM" id="MobiDB-lite"/>
    </source>
</evidence>